<evidence type="ECO:0000313" key="7">
    <source>
        <dbReference type="Proteomes" id="UP000683360"/>
    </source>
</evidence>
<evidence type="ECO:0000256" key="3">
    <source>
        <dbReference type="SAM" id="MobiDB-lite"/>
    </source>
</evidence>
<keyword evidence="4" id="KW-0472">Membrane</keyword>
<comment type="caution">
    <text evidence="6">The sequence shown here is derived from an EMBL/GenBank/DDBJ whole genome shotgun (WGS) entry which is preliminary data.</text>
</comment>
<accession>A0A8S3PN29</accession>
<evidence type="ECO:0000256" key="2">
    <source>
        <dbReference type="ARBA" id="ARBA00042701"/>
    </source>
</evidence>
<dbReference type="GO" id="GO:0016020">
    <property type="term" value="C:membrane"/>
    <property type="evidence" value="ECO:0007669"/>
    <property type="project" value="TreeGrafter"/>
</dbReference>
<dbReference type="PANTHER" id="PTHR12277">
    <property type="entry name" value="ALPHA/BETA HYDROLASE DOMAIN-CONTAINING PROTEIN"/>
    <property type="match status" value="1"/>
</dbReference>
<sequence>MSKNVEIAKDLHSDKSTTDSATRSKMGRKLQIVRFLVRICVAVAARFWKLCSSALLILFLVYWFTGALIALGFFIVAVIGIFFNAQDMLLYYPEQPPNSRLYVMLPNAYQMPYENHFVNTSDGVKINLVLVKHPKPNVPTIIYFHGNAGNVGHRLMNTHALFEQCKYNILLVEYRGYGKSEGSPSQGGLYKDAEAAMDFLLKRTDIDRNKLIVFGRSLGGAVAVHLASQSLYERHIAVLMIENTFSSLPDIARTLFDFPFLKYLPDILVKAKYRSISRLPTIKVPTLFLSGLSDSLIPPRMMDTLHTSNCVKTKFCNFVMLNCEKGLDLLSPLTTMSSITGRTKKRNDHLEEHIMRLGCPKDTIRLLLILLMRF</sequence>
<dbReference type="Proteomes" id="UP000683360">
    <property type="component" value="Unassembled WGS sequence"/>
</dbReference>
<dbReference type="AlphaFoldDB" id="A0A8S3PN29"/>
<feature type="transmembrane region" description="Helical" evidence="4">
    <location>
        <begin position="32"/>
        <end position="48"/>
    </location>
</feature>
<keyword evidence="4" id="KW-0812">Transmembrane</keyword>
<keyword evidence="7" id="KW-1185">Reference proteome</keyword>
<feature type="domain" description="AB hydrolase-1" evidence="5">
    <location>
        <begin position="139"/>
        <end position="250"/>
    </location>
</feature>
<dbReference type="InterPro" id="IPR000073">
    <property type="entry name" value="AB_hydrolase_1"/>
</dbReference>
<feature type="transmembrane region" description="Helical" evidence="4">
    <location>
        <begin position="54"/>
        <end position="83"/>
    </location>
</feature>
<keyword evidence="4" id="KW-1133">Transmembrane helix</keyword>
<dbReference type="Gene3D" id="3.40.50.1820">
    <property type="entry name" value="alpha/beta hydrolase"/>
    <property type="match status" value="1"/>
</dbReference>
<feature type="region of interest" description="Disordered" evidence="3">
    <location>
        <begin position="1"/>
        <end position="22"/>
    </location>
</feature>
<evidence type="ECO:0000256" key="4">
    <source>
        <dbReference type="SAM" id="Phobius"/>
    </source>
</evidence>
<gene>
    <name evidence="6" type="ORF">MEDL_692</name>
</gene>
<name>A0A8S3PN29_MYTED</name>
<dbReference type="PANTHER" id="PTHR12277:SF81">
    <property type="entry name" value="PROTEIN ABHD13"/>
    <property type="match status" value="1"/>
</dbReference>
<evidence type="ECO:0000259" key="5">
    <source>
        <dbReference type="Pfam" id="PF00561"/>
    </source>
</evidence>
<feature type="compositionally biased region" description="Basic and acidic residues" evidence="3">
    <location>
        <begin position="1"/>
        <end position="17"/>
    </location>
</feature>
<dbReference type="GO" id="GO:0008474">
    <property type="term" value="F:palmitoyl-(protein) hydrolase activity"/>
    <property type="evidence" value="ECO:0007669"/>
    <property type="project" value="TreeGrafter"/>
</dbReference>
<proteinExistence type="predicted"/>
<dbReference type="EMBL" id="CAJPWZ010000061">
    <property type="protein sequence ID" value="CAG2185076.1"/>
    <property type="molecule type" value="Genomic_DNA"/>
</dbReference>
<protein>
    <recommendedName>
        <fullName evidence="1">Protein ABHD13</fullName>
    </recommendedName>
    <alternativeName>
        <fullName evidence="2">Alpha/beta hydrolase domain-containing protein 13</fullName>
    </alternativeName>
</protein>
<dbReference type="OrthoDB" id="10249433at2759"/>
<dbReference type="Pfam" id="PF00561">
    <property type="entry name" value="Abhydrolase_1"/>
    <property type="match status" value="1"/>
</dbReference>
<organism evidence="6 7">
    <name type="scientific">Mytilus edulis</name>
    <name type="common">Blue mussel</name>
    <dbReference type="NCBI Taxonomy" id="6550"/>
    <lineage>
        <taxon>Eukaryota</taxon>
        <taxon>Metazoa</taxon>
        <taxon>Spiralia</taxon>
        <taxon>Lophotrochozoa</taxon>
        <taxon>Mollusca</taxon>
        <taxon>Bivalvia</taxon>
        <taxon>Autobranchia</taxon>
        <taxon>Pteriomorphia</taxon>
        <taxon>Mytilida</taxon>
        <taxon>Mytiloidea</taxon>
        <taxon>Mytilidae</taxon>
        <taxon>Mytilinae</taxon>
        <taxon>Mytilus</taxon>
    </lineage>
</organism>
<evidence type="ECO:0000256" key="1">
    <source>
        <dbReference type="ARBA" id="ARBA00040125"/>
    </source>
</evidence>
<keyword evidence="6" id="KW-0378">Hydrolase</keyword>
<dbReference type="InterPro" id="IPR029058">
    <property type="entry name" value="AB_hydrolase_fold"/>
</dbReference>
<dbReference type="SUPFAM" id="SSF53474">
    <property type="entry name" value="alpha/beta-Hydrolases"/>
    <property type="match status" value="1"/>
</dbReference>
<reference evidence="6" key="1">
    <citation type="submission" date="2021-03" db="EMBL/GenBank/DDBJ databases">
        <authorList>
            <person name="Bekaert M."/>
        </authorList>
    </citation>
    <scope>NUCLEOTIDE SEQUENCE</scope>
</reference>
<evidence type="ECO:0000313" key="6">
    <source>
        <dbReference type="EMBL" id="CAG2185076.1"/>
    </source>
</evidence>